<reference evidence="1" key="1">
    <citation type="submission" date="2018-02" db="EMBL/GenBank/DDBJ databases">
        <title>Rhizophora mucronata_Transcriptome.</title>
        <authorList>
            <person name="Meera S.P."/>
            <person name="Sreeshan A."/>
            <person name="Augustine A."/>
        </authorList>
    </citation>
    <scope>NUCLEOTIDE SEQUENCE</scope>
    <source>
        <tissue evidence="1">Leaf</tissue>
    </source>
</reference>
<dbReference type="AlphaFoldDB" id="A0A2P2PXK2"/>
<sequence>MVSFWDKSRGFFSLKHAKLLSLLSFTSLFGGSELEFKVGSEIYSEE</sequence>
<dbReference type="EMBL" id="GGEC01078931">
    <property type="protein sequence ID" value="MBX59415.1"/>
    <property type="molecule type" value="Transcribed_RNA"/>
</dbReference>
<accession>A0A2P2PXK2</accession>
<evidence type="ECO:0000313" key="1">
    <source>
        <dbReference type="EMBL" id="MBX59415.1"/>
    </source>
</evidence>
<organism evidence="1">
    <name type="scientific">Rhizophora mucronata</name>
    <name type="common">Asiatic mangrove</name>
    <dbReference type="NCBI Taxonomy" id="61149"/>
    <lineage>
        <taxon>Eukaryota</taxon>
        <taxon>Viridiplantae</taxon>
        <taxon>Streptophyta</taxon>
        <taxon>Embryophyta</taxon>
        <taxon>Tracheophyta</taxon>
        <taxon>Spermatophyta</taxon>
        <taxon>Magnoliopsida</taxon>
        <taxon>eudicotyledons</taxon>
        <taxon>Gunneridae</taxon>
        <taxon>Pentapetalae</taxon>
        <taxon>rosids</taxon>
        <taxon>fabids</taxon>
        <taxon>Malpighiales</taxon>
        <taxon>Rhizophoraceae</taxon>
        <taxon>Rhizophora</taxon>
    </lineage>
</organism>
<name>A0A2P2PXK2_RHIMU</name>
<proteinExistence type="predicted"/>
<protein>
    <submittedName>
        <fullName evidence="1">Uncharacterized protein</fullName>
    </submittedName>
</protein>